<sequence>MTAKENKPTKLFSTYLIKHKAAIFGLIMQYNPSDIHFFFESLACTGYNDTLIILYSNIDKDTKKYIISFSIFFEIIMIPMQLTQDMQGNIIYINHATLIRIYRDNKLFKRISGEIFHKVEILQLSFECGDFRFEVAHYLYNNHFFDDYDLLFITDIGDVLFQSDIRMFNYTDGVYVVEEAGITIKNSHYWLEMYNADYRPFENKIELCVGTLVLVGKKSFSFLNDLHNEIQDHIDLIFQRPNFQGTLNFLIYNNSYHYPEDYVRFLTTSHGIINSIAKLNGHIENFNKKRHFNRVNNLYDIYYHDRNFILYNHDLQKLAVIHHTKYLPITQNLTFRGVLNICRNEFPTIFKMVMNIQAANYILF</sequence>
<evidence type="ECO:0000256" key="1">
    <source>
        <dbReference type="SAM" id="Phobius"/>
    </source>
</evidence>
<dbReference type="Proteomes" id="UP001470230">
    <property type="component" value="Unassembled WGS sequence"/>
</dbReference>
<keyword evidence="1" id="KW-1133">Transmembrane helix</keyword>
<protein>
    <submittedName>
        <fullName evidence="2">Uncharacterized protein</fullName>
    </submittedName>
</protein>
<dbReference type="EMBL" id="JAPFFF010000039">
    <property type="protein sequence ID" value="KAK8841980.1"/>
    <property type="molecule type" value="Genomic_DNA"/>
</dbReference>
<accession>A0ABR2H701</accession>
<keyword evidence="1" id="KW-0472">Membrane</keyword>
<gene>
    <name evidence="2" type="ORF">M9Y10_026191</name>
</gene>
<proteinExistence type="predicted"/>
<reference evidence="2 3" key="1">
    <citation type="submission" date="2024-04" db="EMBL/GenBank/DDBJ databases">
        <title>Tritrichomonas musculus Genome.</title>
        <authorList>
            <person name="Alves-Ferreira E."/>
            <person name="Grigg M."/>
            <person name="Lorenzi H."/>
            <person name="Galac M."/>
        </authorList>
    </citation>
    <scope>NUCLEOTIDE SEQUENCE [LARGE SCALE GENOMIC DNA]</scope>
    <source>
        <strain evidence="2 3">EAF2021</strain>
    </source>
</reference>
<name>A0ABR2H701_9EUKA</name>
<keyword evidence="1" id="KW-0812">Transmembrane</keyword>
<organism evidence="2 3">
    <name type="scientific">Tritrichomonas musculus</name>
    <dbReference type="NCBI Taxonomy" id="1915356"/>
    <lineage>
        <taxon>Eukaryota</taxon>
        <taxon>Metamonada</taxon>
        <taxon>Parabasalia</taxon>
        <taxon>Tritrichomonadida</taxon>
        <taxon>Tritrichomonadidae</taxon>
        <taxon>Tritrichomonas</taxon>
    </lineage>
</organism>
<evidence type="ECO:0000313" key="2">
    <source>
        <dbReference type="EMBL" id="KAK8841980.1"/>
    </source>
</evidence>
<comment type="caution">
    <text evidence="2">The sequence shown here is derived from an EMBL/GenBank/DDBJ whole genome shotgun (WGS) entry which is preliminary data.</text>
</comment>
<evidence type="ECO:0000313" key="3">
    <source>
        <dbReference type="Proteomes" id="UP001470230"/>
    </source>
</evidence>
<keyword evidence="3" id="KW-1185">Reference proteome</keyword>
<feature type="transmembrane region" description="Helical" evidence="1">
    <location>
        <begin position="65"/>
        <end position="82"/>
    </location>
</feature>